<protein>
    <submittedName>
        <fullName evidence="2">GMP synthase (Glutamine-hydrolyzing)</fullName>
        <ecNumber evidence="2">6.3.5.2</ecNumber>
    </submittedName>
</protein>
<comment type="caution">
    <text evidence="2">The sequence shown here is derived from an EMBL/GenBank/DDBJ whole genome shotgun (WGS) entry which is preliminary data.</text>
</comment>
<keyword evidence="2" id="KW-0436">Ligase</keyword>
<dbReference type="GO" id="GO:0005829">
    <property type="term" value="C:cytosol"/>
    <property type="evidence" value="ECO:0007669"/>
    <property type="project" value="TreeGrafter"/>
</dbReference>
<dbReference type="Proteomes" id="UP000516957">
    <property type="component" value="Unassembled WGS sequence"/>
</dbReference>
<dbReference type="NCBIfam" id="NF005743">
    <property type="entry name" value="PRK07567.1"/>
    <property type="match status" value="1"/>
</dbReference>
<sequence length="248" mass="26538">MRPFLFLGTRAEDDAADGEYDALLRCAGLDERDLRRVRLERAPLDEALGGPVDPADWSGIVLGGSPFNLSDPAEAKTATQHRVEAELRSLALRVIGADSPFLGACYGIGTLGSLRGGLVDRTYGEGVGAVDVRLSEAGVADPLLGVLPQRFDAFVGHKEAVTRLPEGAVRLAGSATCPVQAFRIGRHVYATQFHPELDVEGLVHRLTIYRDHGYTAPGGLDDALAAARAAKVSEPPRLLARFVELYAR</sequence>
<dbReference type="RefSeq" id="WP_179614741.1">
    <property type="nucleotide sequence ID" value="NZ_CP059163.1"/>
</dbReference>
<dbReference type="PANTHER" id="PTHR42695">
    <property type="entry name" value="GLUTAMINE AMIDOTRANSFERASE YLR126C-RELATED"/>
    <property type="match status" value="1"/>
</dbReference>
<dbReference type="AlphaFoldDB" id="A0A7Y9JPC8"/>
<dbReference type="GO" id="GO:0003922">
    <property type="term" value="F:GMP synthase (glutamine-hydrolyzing) activity"/>
    <property type="evidence" value="ECO:0007669"/>
    <property type="project" value="UniProtKB-EC"/>
</dbReference>
<feature type="domain" description="Glutamine amidotransferase" evidence="1">
    <location>
        <begin position="58"/>
        <end position="197"/>
    </location>
</feature>
<dbReference type="Pfam" id="PF00117">
    <property type="entry name" value="GATase"/>
    <property type="match status" value="1"/>
</dbReference>
<dbReference type="InterPro" id="IPR029062">
    <property type="entry name" value="Class_I_gatase-like"/>
</dbReference>
<proteinExistence type="predicted"/>
<dbReference type="EC" id="6.3.5.2" evidence="2"/>
<dbReference type="Gene3D" id="3.40.50.880">
    <property type="match status" value="1"/>
</dbReference>
<evidence type="ECO:0000259" key="1">
    <source>
        <dbReference type="Pfam" id="PF00117"/>
    </source>
</evidence>
<dbReference type="PROSITE" id="PS51273">
    <property type="entry name" value="GATASE_TYPE_1"/>
    <property type="match status" value="1"/>
</dbReference>
<dbReference type="EMBL" id="JACCBE010000001">
    <property type="protein sequence ID" value="NYD56902.1"/>
    <property type="molecule type" value="Genomic_DNA"/>
</dbReference>
<dbReference type="SUPFAM" id="SSF52317">
    <property type="entry name" value="Class I glutamine amidotransferase-like"/>
    <property type="match status" value="1"/>
</dbReference>
<dbReference type="InterPro" id="IPR017926">
    <property type="entry name" value="GATASE"/>
</dbReference>
<evidence type="ECO:0000313" key="2">
    <source>
        <dbReference type="EMBL" id="NYD56902.1"/>
    </source>
</evidence>
<reference evidence="2 3" key="1">
    <citation type="submission" date="2020-07" db="EMBL/GenBank/DDBJ databases">
        <title>Sequencing the genomes of 1000 actinobacteria strains.</title>
        <authorList>
            <person name="Klenk H.-P."/>
        </authorList>
    </citation>
    <scope>NUCLEOTIDE SEQUENCE [LARGE SCALE GENOMIC DNA]</scope>
    <source>
        <strain evidence="2 3">DSM 18965</strain>
    </source>
</reference>
<gene>
    <name evidence="2" type="ORF">BKA08_001140</name>
</gene>
<dbReference type="InterPro" id="IPR044992">
    <property type="entry name" value="ChyE-like"/>
</dbReference>
<evidence type="ECO:0000313" key="3">
    <source>
        <dbReference type="Proteomes" id="UP000516957"/>
    </source>
</evidence>
<dbReference type="CDD" id="cd01741">
    <property type="entry name" value="GATase1_1"/>
    <property type="match status" value="1"/>
</dbReference>
<dbReference type="PANTHER" id="PTHR42695:SF5">
    <property type="entry name" value="GLUTAMINE AMIDOTRANSFERASE YLR126C-RELATED"/>
    <property type="match status" value="1"/>
</dbReference>
<keyword evidence="3" id="KW-1185">Reference proteome</keyword>
<accession>A0A7Y9JPC8</accession>
<organism evidence="2 3">
    <name type="scientific">Nocardioides marinisabuli</name>
    <dbReference type="NCBI Taxonomy" id="419476"/>
    <lineage>
        <taxon>Bacteria</taxon>
        <taxon>Bacillati</taxon>
        <taxon>Actinomycetota</taxon>
        <taxon>Actinomycetes</taxon>
        <taxon>Propionibacteriales</taxon>
        <taxon>Nocardioidaceae</taxon>
        <taxon>Nocardioides</taxon>
    </lineage>
</organism>
<name>A0A7Y9JPC8_9ACTN</name>